<proteinExistence type="predicted"/>
<dbReference type="SUPFAM" id="SSF48452">
    <property type="entry name" value="TPR-like"/>
    <property type="match status" value="1"/>
</dbReference>
<evidence type="ECO:0000256" key="1">
    <source>
        <dbReference type="ARBA" id="ARBA00022737"/>
    </source>
</evidence>
<feature type="region of interest" description="Disordered" evidence="2">
    <location>
        <begin position="637"/>
        <end position="662"/>
    </location>
</feature>
<evidence type="ECO:0000259" key="3">
    <source>
        <dbReference type="Pfam" id="PF23231"/>
    </source>
</evidence>
<dbReference type="Proteomes" id="UP001189429">
    <property type="component" value="Unassembled WGS sequence"/>
</dbReference>
<feature type="domain" description="Pre-mRNA-splicing factor Syf1/CRNKL1-like C-terminal HAT-repeats" evidence="3">
    <location>
        <begin position="461"/>
        <end position="538"/>
    </location>
</feature>
<dbReference type="InterPro" id="IPR045075">
    <property type="entry name" value="Syf1-like"/>
</dbReference>
<dbReference type="PANTHER" id="PTHR11246">
    <property type="entry name" value="PRE-MRNA SPLICING FACTOR"/>
    <property type="match status" value="1"/>
</dbReference>
<sequence length="1252" mass="134047">MCGWGKRPRASCAAANAASSCAGEDVGAAMLPCAAAREDPGRARRRATARRSAGTVLLLPQSQGSFGVEVDAWPSWAIIALLSGWCWRVVVSALVDVGGITSKMERRRYIAIERMATADATCATNPCLVIAHLNQMAVLRWRAPEQQRFGKNVAEQDIKAWDVMFGCVGEDLVLACLALLMDVSTSYVCASIAKLMVIAERFDHPVDVVGLEEQMLLTPRLLRGRFCGLPPLVEATRSAVVGAGHGDFGRRAVGWALGPAALAAAAAGRLNLAVAPGGQWQRERCLRAGYFRSNGTSRRCARAGPSSRPQSEALAHLATPTFEDGKLARAAVAIGGPLDFCRASTGAVAAFGDGSGQRASAVGPEPRADELDSIAALVGRRARKALGRASEADAEVPKFRAESLMFLFFQQFCGRRCAGPAVTEASLAAAASGGRDRAPTQSMGSAARRLPGGAGRGQCSVKDAQVVQNRLYRSTKLWALAIDLEESLGTTATVRAAYDAAIELKVATPSLILSYATFLEERKYFEDAFKVYERGIKVEPLCRADGCMWLYRARSPGALLRGSCSAFPGHLVDPVAALAGSFHLYGLLSGYANICGDGWQAAPSPRRPSCRSGPTWRAGASASCARRSRAWAPCCPPAPARACSWSRRRAPRGRGGPPRGDMRSCFASSIGGPLRRGLRLLRASRGARRWGRWRACCEAMLREVWAACRSRAASARARVRAPLRALLLQVRSPEGRVRGLRGAPRPSPSCGAASDRQDAHGTAAPVATSLCDAAGADGVADLGLLANGTVRVFVHGVSLHRHCSGGPSMRWTLEFLVYVAPGGPCVLWAHTLFEYPTLRSVPVVQLSAWRCIFLDVAGNELGESTGAAVNHFGEFNVLQCPVPEHVANSVVPPGHSSSTVRVRLDAGSWALPVLNICVETAVTRRKVVGCMAPVFRFHEVEHVVQQWLHYHVAIGVEMIMLYDIDDTAKGKLELLGIPAELLRRVPGSRLSPLVPELLEHGAGRLRVRELFNHLAQNHCLFQVKGRADWLLNDMALDQYLAVPSGGPFGVGRVLERLSRARGDAATLDIPWVHFSGRLGRRSPYLVEALQHRQPRQEAPRAGGAAPTYLDLQAGDPVVNPENVLAVASEMAIGRRGTVHAEGSAAGFLRWNHYVDLHGPRLDGLPADVVDNGSAWAARLLRALAPPPPDLADWAPGAWCFREAPRQVREELRGLCCPPSSGAASGPPPEACWPPWHARRPELCCWAGGGGAA</sequence>
<evidence type="ECO:0000313" key="4">
    <source>
        <dbReference type="EMBL" id="CAK0803639.1"/>
    </source>
</evidence>
<evidence type="ECO:0000313" key="5">
    <source>
        <dbReference type="Proteomes" id="UP001189429"/>
    </source>
</evidence>
<name>A0ABN9QCJ8_9DINO</name>
<gene>
    <name evidence="4" type="ORF">PCOR1329_LOCUS10742</name>
</gene>
<dbReference type="PANTHER" id="PTHR11246:SF5">
    <property type="entry name" value="PRE-MRNA-SPLICING FACTOR SYF1"/>
    <property type="match status" value="1"/>
</dbReference>
<protein>
    <recommendedName>
        <fullName evidence="3">Pre-mRNA-splicing factor Syf1/CRNKL1-like C-terminal HAT-repeats domain-containing protein</fullName>
    </recommendedName>
</protein>
<keyword evidence="5" id="KW-1185">Reference proteome</keyword>
<organism evidence="4 5">
    <name type="scientific">Prorocentrum cordatum</name>
    <dbReference type="NCBI Taxonomy" id="2364126"/>
    <lineage>
        <taxon>Eukaryota</taxon>
        <taxon>Sar</taxon>
        <taxon>Alveolata</taxon>
        <taxon>Dinophyceae</taxon>
        <taxon>Prorocentrales</taxon>
        <taxon>Prorocentraceae</taxon>
        <taxon>Prorocentrum</taxon>
    </lineage>
</organism>
<accession>A0ABN9QCJ8</accession>
<reference evidence="4" key="1">
    <citation type="submission" date="2023-10" db="EMBL/GenBank/DDBJ databases">
        <authorList>
            <person name="Chen Y."/>
            <person name="Shah S."/>
            <person name="Dougan E. K."/>
            <person name="Thang M."/>
            <person name="Chan C."/>
        </authorList>
    </citation>
    <scope>NUCLEOTIDE SEQUENCE [LARGE SCALE GENOMIC DNA]</scope>
</reference>
<feature type="region of interest" description="Disordered" evidence="2">
    <location>
        <begin position="737"/>
        <end position="758"/>
    </location>
</feature>
<dbReference type="Pfam" id="PF23231">
    <property type="entry name" value="HAT_Syf1_CNRKL1_C"/>
    <property type="match status" value="1"/>
</dbReference>
<feature type="region of interest" description="Disordered" evidence="2">
    <location>
        <begin position="433"/>
        <end position="456"/>
    </location>
</feature>
<dbReference type="PROSITE" id="PS51257">
    <property type="entry name" value="PROKAR_LIPOPROTEIN"/>
    <property type="match status" value="1"/>
</dbReference>
<dbReference type="InterPro" id="IPR011990">
    <property type="entry name" value="TPR-like_helical_dom_sf"/>
</dbReference>
<evidence type="ECO:0000256" key="2">
    <source>
        <dbReference type="SAM" id="MobiDB-lite"/>
    </source>
</evidence>
<dbReference type="EMBL" id="CAUYUJ010003058">
    <property type="protein sequence ID" value="CAK0803639.1"/>
    <property type="molecule type" value="Genomic_DNA"/>
</dbReference>
<comment type="caution">
    <text evidence="4">The sequence shown here is derived from an EMBL/GenBank/DDBJ whole genome shotgun (WGS) entry which is preliminary data.</text>
</comment>
<keyword evidence="1" id="KW-0677">Repeat</keyword>
<dbReference type="InterPro" id="IPR055430">
    <property type="entry name" value="HAT_Syf1_CNRKL1_C"/>
</dbReference>
<dbReference type="Gene3D" id="1.25.40.10">
    <property type="entry name" value="Tetratricopeptide repeat domain"/>
    <property type="match status" value="1"/>
</dbReference>